<evidence type="ECO:0000313" key="7">
    <source>
        <dbReference type="Proteomes" id="UP000321579"/>
    </source>
</evidence>
<feature type="transmembrane region" description="Helical" evidence="1">
    <location>
        <begin position="9"/>
        <end position="27"/>
    </location>
</feature>
<evidence type="ECO:0000313" key="4">
    <source>
        <dbReference type="EMBL" id="SDJ62269.1"/>
    </source>
</evidence>
<accession>A0A1B9DG05</accession>
<reference evidence="4 6" key="3">
    <citation type="submission" date="2016-10" db="EMBL/GenBank/DDBJ databases">
        <authorList>
            <person name="Varghese N."/>
            <person name="Submissions S."/>
        </authorList>
    </citation>
    <scope>NUCLEOTIDE SEQUENCE [LARGE SCALE GENOMIC DNA]</scope>
    <source>
        <strain evidence="4 6">Gm-149</strain>
    </source>
</reference>
<reference evidence="2 7" key="4">
    <citation type="submission" date="2019-07" db="EMBL/GenBank/DDBJ databases">
        <title>Whole genome shotgun sequence of Flavobacterium glycines NBRC 105008.</title>
        <authorList>
            <person name="Hosoyama A."/>
            <person name="Uohara A."/>
            <person name="Ohji S."/>
            <person name="Ichikawa N."/>
        </authorList>
    </citation>
    <scope>NUCLEOTIDE SEQUENCE [LARGE SCALE GENOMIC DNA]</scope>
    <source>
        <strain evidence="2 7">NBRC 105008</strain>
    </source>
</reference>
<evidence type="ECO:0000313" key="5">
    <source>
        <dbReference type="Proteomes" id="UP000093226"/>
    </source>
</evidence>
<keyword evidence="1" id="KW-1133">Transmembrane helix</keyword>
<comment type="caution">
    <text evidence="3">The sequence shown here is derived from an EMBL/GenBank/DDBJ whole genome shotgun (WGS) entry which is preliminary data.</text>
</comment>
<dbReference type="Proteomes" id="UP000182367">
    <property type="component" value="Unassembled WGS sequence"/>
</dbReference>
<keyword evidence="1" id="KW-0812">Transmembrane</keyword>
<name>A0A1B9DG05_9FLAO</name>
<dbReference type="EMBL" id="BJVF01000004">
    <property type="protein sequence ID" value="GEL11518.1"/>
    <property type="molecule type" value="Genomic_DNA"/>
</dbReference>
<dbReference type="PROSITE" id="PS51257">
    <property type="entry name" value="PROKAR_LIPOPROTEIN"/>
    <property type="match status" value="1"/>
</dbReference>
<evidence type="ECO:0000313" key="6">
    <source>
        <dbReference type="Proteomes" id="UP000182367"/>
    </source>
</evidence>
<evidence type="ECO:0000256" key="1">
    <source>
        <dbReference type="SAM" id="Phobius"/>
    </source>
</evidence>
<reference evidence="3" key="2">
    <citation type="submission" date="2016-03" db="EMBL/GenBank/DDBJ databases">
        <authorList>
            <person name="Ploux O."/>
        </authorList>
    </citation>
    <scope>NUCLEOTIDE SEQUENCE</scope>
    <source>
        <strain evidence="3">NBRC 105008</strain>
    </source>
</reference>
<dbReference type="RefSeq" id="WP_066330019.1">
    <property type="nucleotide sequence ID" value="NZ_BJVF01000004.1"/>
</dbReference>
<organism evidence="3 5">
    <name type="scientific">Flavobacterium glycines</name>
    <dbReference type="NCBI Taxonomy" id="551990"/>
    <lineage>
        <taxon>Bacteria</taxon>
        <taxon>Pseudomonadati</taxon>
        <taxon>Bacteroidota</taxon>
        <taxon>Flavobacteriia</taxon>
        <taxon>Flavobacteriales</taxon>
        <taxon>Flavobacteriaceae</taxon>
        <taxon>Flavobacterium</taxon>
    </lineage>
</organism>
<reference evidence="5" key="1">
    <citation type="submission" date="2016-03" db="EMBL/GenBank/DDBJ databases">
        <title>Draft genome sequence of Paenibacillus glacialis DSM 22343.</title>
        <authorList>
            <person name="Shin S.-K."/>
            <person name="Yi H."/>
        </authorList>
    </citation>
    <scope>NUCLEOTIDE SEQUENCE [LARGE SCALE GENOMIC DNA]</scope>
    <source>
        <strain evidence="5">NBRC 105008</strain>
    </source>
</reference>
<dbReference type="AlphaFoldDB" id="A0A1B9DG05"/>
<dbReference type="Proteomes" id="UP000093226">
    <property type="component" value="Unassembled WGS sequence"/>
</dbReference>
<dbReference type="OrthoDB" id="1179771at2"/>
<dbReference type="Proteomes" id="UP000321579">
    <property type="component" value="Unassembled WGS sequence"/>
</dbReference>
<keyword evidence="1" id="KW-0472">Membrane</keyword>
<sequence>MTKLQLRAFLYQLGTFACLFILFRYLIHSYSGLSGFWEPFTAFVVATLIGPKFQAVKTKDGEKLFMKWIFLKGIREIG</sequence>
<dbReference type="EMBL" id="LVEO01000030">
    <property type="protein sequence ID" value="OCB68626.1"/>
    <property type="molecule type" value="Genomic_DNA"/>
</dbReference>
<keyword evidence="6" id="KW-1185">Reference proteome</keyword>
<dbReference type="EMBL" id="FNEO01000005">
    <property type="protein sequence ID" value="SDJ62269.1"/>
    <property type="molecule type" value="Genomic_DNA"/>
</dbReference>
<evidence type="ECO:0000313" key="2">
    <source>
        <dbReference type="EMBL" id="GEL11518.1"/>
    </source>
</evidence>
<protein>
    <submittedName>
        <fullName evidence="3">Uncharacterized protein</fullName>
    </submittedName>
</protein>
<proteinExistence type="predicted"/>
<gene>
    <name evidence="3" type="ORF">FBGL_15615</name>
    <name evidence="2" type="ORF">FGL01_22570</name>
    <name evidence="4" type="ORF">SAMN05192550_2430</name>
</gene>
<evidence type="ECO:0000313" key="3">
    <source>
        <dbReference type="EMBL" id="OCB68626.1"/>
    </source>
</evidence>